<dbReference type="Proteomes" id="UP000319801">
    <property type="component" value="Unassembled WGS sequence"/>
</dbReference>
<evidence type="ECO:0000313" key="2">
    <source>
        <dbReference type="Proteomes" id="UP000319801"/>
    </source>
</evidence>
<name>A0A556TKM3_BAGYA</name>
<gene>
    <name evidence="1" type="ORF">Baya_1272</name>
</gene>
<reference evidence="1 2" key="1">
    <citation type="journal article" date="2019" name="Genome Biol. Evol.">
        <title>Whole-Genome Sequencing of the Giant Devil Catfish, Bagarius yarrelli.</title>
        <authorList>
            <person name="Jiang W."/>
            <person name="Lv Y."/>
            <person name="Cheng L."/>
            <person name="Yang K."/>
            <person name="Chao B."/>
            <person name="Wang X."/>
            <person name="Li Y."/>
            <person name="Pan X."/>
            <person name="You X."/>
            <person name="Zhang Y."/>
            <person name="Yang J."/>
            <person name="Li J."/>
            <person name="Zhang X."/>
            <person name="Liu S."/>
            <person name="Sun C."/>
            <person name="Yang J."/>
            <person name="Shi Q."/>
        </authorList>
    </citation>
    <scope>NUCLEOTIDE SEQUENCE [LARGE SCALE GENOMIC DNA]</scope>
    <source>
        <strain evidence="1">JWS20170419001</strain>
        <tissue evidence="1">Muscle</tissue>
    </source>
</reference>
<keyword evidence="2" id="KW-1185">Reference proteome</keyword>
<organism evidence="1 2">
    <name type="scientific">Bagarius yarrelli</name>
    <name type="common">Goonch</name>
    <name type="synonym">Bagrus yarrelli</name>
    <dbReference type="NCBI Taxonomy" id="175774"/>
    <lineage>
        <taxon>Eukaryota</taxon>
        <taxon>Metazoa</taxon>
        <taxon>Chordata</taxon>
        <taxon>Craniata</taxon>
        <taxon>Vertebrata</taxon>
        <taxon>Euteleostomi</taxon>
        <taxon>Actinopterygii</taxon>
        <taxon>Neopterygii</taxon>
        <taxon>Teleostei</taxon>
        <taxon>Ostariophysi</taxon>
        <taxon>Siluriformes</taxon>
        <taxon>Sisoridae</taxon>
        <taxon>Sisorinae</taxon>
        <taxon>Bagarius</taxon>
    </lineage>
</organism>
<comment type="caution">
    <text evidence="1">The sequence shown here is derived from an EMBL/GenBank/DDBJ whole genome shotgun (WGS) entry which is preliminary data.</text>
</comment>
<dbReference type="AlphaFoldDB" id="A0A556TKM3"/>
<accession>A0A556TKM3</accession>
<sequence>MTAANETAVLFTQGKFKAHQDIKSHLILLQLRQVHSKEVCKKKCDDGQDKVMLLGFEMHCAFSDTSVVGNNESGLRKKLLSPGFFESSEGHGSPSLCTSNATSLCVQTLKRLQSLLTQY</sequence>
<dbReference type="EMBL" id="VCAZ01000004">
    <property type="protein sequence ID" value="TSK17892.1"/>
    <property type="molecule type" value="Genomic_DNA"/>
</dbReference>
<protein>
    <submittedName>
        <fullName evidence="1">Uncharacterized protein</fullName>
    </submittedName>
</protein>
<proteinExistence type="predicted"/>
<evidence type="ECO:0000313" key="1">
    <source>
        <dbReference type="EMBL" id="TSK17892.1"/>
    </source>
</evidence>